<feature type="domain" description="DUF8212" evidence="2">
    <location>
        <begin position="226"/>
        <end position="254"/>
    </location>
</feature>
<dbReference type="EMBL" id="GG698937">
    <property type="protein sequence ID" value="EEU35642.1"/>
    <property type="molecule type" value="Genomic_DNA"/>
</dbReference>
<dbReference type="OrthoDB" id="20872at2759"/>
<dbReference type="Pfam" id="PF06985">
    <property type="entry name" value="HET"/>
    <property type="match status" value="1"/>
</dbReference>
<dbReference type="VEuPathDB" id="FungiDB:NECHADRAFT_52327"/>
<dbReference type="InterPro" id="IPR058525">
    <property type="entry name" value="DUF8212"/>
</dbReference>
<evidence type="ECO:0000313" key="3">
    <source>
        <dbReference type="EMBL" id="EEU35642.1"/>
    </source>
</evidence>
<dbReference type="RefSeq" id="XP_003041355.1">
    <property type="nucleotide sequence ID" value="XM_003041309.1"/>
</dbReference>
<dbReference type="AlphaFoldDB" id="C7ZK95"/>
<keyword evidence="4" id="KW-1185">Reference proteome</keyword>
<protein>
    <submittedName>
        <fullName evidence="3">Uncharacterized protein</fullName>
    </submittedName>
</protein>
<dbReference type="OMA" id="ANACRIA"/>
<dbReference type="InterPro" id="IPR010730">
    <property type="entry name" value="HET"/>
</dbReference>
<proteinExistence type="predicted"/>
<dbReference type="PANTHER" id="PTHR10622">
    <property type="entry name" value="HET DOMAIN-CONTAINING PROTEIN"/>
    <property type="match status" value="1"/>
</dbReference>
<reference evidence="3 4" key="1">
    <citation type="journal article" date="2009" name="PLoS Genet.">
        <title>The genome of Nectria haematococca: contribution of supernumerary chromosomes to gene expansion.</title>
        <authorList>
            <person name="Coleman J.J."/>
            <person name="Rounsley S.D."/>
            <person name="Rodriguez-Carres M."/>
            <person name="Kuo A."/>
            <person name="Wasmann C.C."/>
            <person name="Grimwood J."/>
            <person name="Schmutz J."/>
            <person name="Taga M."/>
            <person name="White G.J."/>
            <person name="Zhou S."/>
            <person name="Schwartz D.C."/>
            <person name="Freitag M."/>
            <person name="Ma L.J."/>
            <person name="Danchin E.G."/>
            <person name="Henrissat B."/>
            <person name="Coutinho P.M."/>
            <person name="Nelson D.R."/>
            <person name="Straney D."/>
            <person name="Napoli C.A."/>
            <person name="Barker B.M."/>
            <person name="Gribskov M."/>
            <person name="Rep M."/>
            <person name="Kroken S."/>
            <person name="Molnar I."/>
            <person name="Rensing C."/>
            <person name="Kennell J.C."/>
            <person name="Zamora J."/>
            <person name="Farman M.L."/>
            <person name="Selker E.U."/>
            <person name="Salamov A."/>
            <person name="Shapiro H."/>
            <person name="Pangilinan J."/>
            <person name="Lindquist E."/>
            <person name="Lamers C."/>
            <person name="Grigoriev I.V."/>
            <person name="Geiser D.M."/>
            <person name="Covert S.F."/>
            <person name="Temporini E."/>
            <person name="Vanetten H.D."/>
        </authorList>
    </citation>
    <scope>NUCLEOTIDE SEQUENCE [LARGE SCALE GENOMIC DNA]</scope>
    <source>
        <strain evidence="4">ATCC MYA-4622 / CBS 123669 / FGSC 9596 / NRRL 45880 / 77-13-4</strain>
    </source>
</reference>
<evidence type="ECO:0000259" key="2">
    <source>
        <dbReference type="Pfam" id="PF26640"/>
    </source>
</evidence>
<name>C7ZK95_FUSV7</name>
<feature type="domain" description="Heterokaryon incompatibility" evidence="1">
    <location>
        <begin position="22"/>
        <end position="113"/>
    </location>
</feature>
<dbReference type="STRING" id="660122.C7ZK95"/>
<feature type="non-terminal residue" evidence="3">
    <location>
        <position position="305"/>
    </location>
</feature>
<dbReference type="eggNOG" id="KOG4177">
    <property type="taxonomic scope" value="Eukaryota"/>
</dbReference>
<dbReference type="GeneID" id="9675982"/>
<accession>C7ZK95</accession>
<dbReference type="PANTHER" id="PTHR10622:SF10">
    <property type="entry name" value="HET DOMAIN-CONTAINING PROTEIN"/>
    <property type="match status" value="1"/>
</dbReference>
<dbReference type="InParanoid" id="C7ZK95"/>
<dbReference type="Pfam" id="PF26640">
    <property type="entry name" value="DUF8212"/>
    <property type="match status" value="1"/>
</dbReference>
<dbReference type="KEGG" id="nhe:NECHADRAFT_52327"/>
<sequence length="305" mass="35048">MRLINTKTLQLEEFNEINRPRYAILSHTWGDQEVTFQDMQNDSGQHLLKAGYQKILQTCKVTLESNLEYAWIDTCCIDKTSSAELSEAINSMFKWYEGATICYAYLPDVNETSDGRSTIPKSRWFTRGWTLQELIAPRRLVFYASTWELIDSRSNLSETIAYTTGIDKRLLQDNRDDLHRILRSSSIAQRMSWASRRQTTRTEDLAYCLLGIFDINMPLLYGEGSKAFARLQEEIIRHTDDQSIFAWGLGETQYPDSWSSTSVLAPSPMAFAGSEYIVPVDTCQDSAPFSITNRGIRIDLRIWRG</sequence>
<gene>
    <name evidence="3" type="ORF">NECHADRAFT_52327</name>
</gene>
<evidence type="ECO:0000259" key="1">
    <source>
        <dbReference type="Pfam" id="PF06985"/>
    </source>
</evidence>
<evidence type="ECO:0000313" key="4">
    <source>
        <dbReference type="Proteomes" id="UP000005206"/>
    </source>
</evidence>
<dbReference type="HOGENOM" id="CLU_000288_138_0_1"/>
<organism evidence="3 4">
    <name type="scientific">Fusarium vanettenii (strain ATCC MYA-4622 / CBS 123669 / FGSC 9596 / NRRL 45880 / 77-13-4)</name>
    <name type="common">Fusarium solani subsp. pisi</name>
    <dbReference type="NCBI Taxonomy" id="660122"/>
    <lineage>
        <taxon>Eukaryota</taxon>
        <taxon>Fungi</taxon>
        <taxon>Dikarya</taxon>
        <taxon>Ascomycota</taxon>
        <taxon>Pezizomycotina</taxon>
        <taxon>Sordariomycetes</taxon>
        <taxon>Hypocreomycetidae</taxon>
        <taxon>Hypocreales</taxon>
        <taxon>Nectriaceae</taxon>
        <taxon>Fusarium</taxon>
        <taxon>Fusarium solani species complex</taxon>
        <taxon>Fusarium vanettenii</taxon>
    </lineage>
</organism>
<dbReference type="Proteomes" id="UP000005206">
    <property type="component" value="Chromosome 11"/>
</dbReference>